<accession>A0ABT2V1N8</accession>
<evidence type="ECO:0000313" key="2">
    <source>
        <dbReference type="Proteomes" id="UP001652395"/>
    </source>
</evidence>
<reference evidence="1 2" key="1">
    <citation type="journal article" date="2021" name="ISME Commun">
        <title>Automated analysis of genomic sequences facilitates high-throughput and comprehensive description of bacteria.</title>
        <authorList>
            <person name="Hitch T.C.A."/>
        </authorList>
    </citation>
    <scope>NUCLEOTIDE SEQUENCE [LARGE SCALE GENOMIC DNA]</scope>
    <source>
        <strain evidence="2">f_CCE</strain>
    </source>
</reference>
<protein>
    <submittedName>
        <fullName evidence="1">Uncharacterized protein</fullName>
    </submittedName>
</protein>
<evidence type="ECO:0000313" key="1">
    <source>
        <dbReference type="EMBL" id="MCU6800795.1"/>
    </source>
</evidence>
<proteinExistence type="predicted"/>
<comment type="caution">
    <text evidence="1">The sequence shown here is derived from an EMBL/GenBank/DDBJ whole genome shotgun (WGS) entry which is preliminary data.</text>
</comment>
<dbReference type="Proteomes" id="UP001652395">
    <property type="component" value="Unassembled WGS sequence"/>
</dbReference>
<sequence>MGSKERLENEILDFIEKTIKEPMSEKAIEILPALAHELIELWKS</sequence>
<name>A0ABT2V1N8_9FIRM</name>
<dbReference type="EMBL" id="JAOQJF010000029">
    <property type="protein sequence ID" value="MCU6800795.1"/>
    <property type="molecule type" value="Genomic_DNA"/>
</dbReference>
<organism evidence="1 2">
    <name type="scientific">Alitiscatomonas aceti</name>
    <dbReference type="NCBI Taxonomy" id="2981724"/>
    <lineage>
        <taxon>Bacteria</taxon>
        <taxon>Bacillati</taxon>
        <taxon>Bacillota</taxon>
        <taxon>Clostridia</taxon>
        <taxon>Lachnospirales</taxon>
        <taxon>Lachnospiraceae</taxon>
        <taxon>Alitiscatomonas</taxon>
    </lineage>
</organism>
<dbReference type="RefSeq" id="WP_262563136.1">
    <property type="nucleotide sequence ID" value="NZ_JAOQJF010000029.1"/>
</dbReference>
<gene>
    <name evidence="1" type="ORF">OCV69_12785</name>
</gene>
<keyword evidence="2" id="KW-1185">Reference proteome</keyword>